<feature type="chain" id="PRO_5028972611" evidence="1">
    <location>
        <begin position="22"/>
        <end position="162"/>
    </location>
</feature>
<dbReference type="Proteomes" id="UP000515804">
    <property type="component" value="Chromosome"/>
</dbReference>
<name>A0A7G9SQW0_9GAMM</name>
<accession>A0A7G9SQW0</accession>
<dbReference type="AlphaFoldDB" id="A0A7G9SQW0"/>
<evidence type="ECO:0000313" key="3">
    <source>
        <dbReference type="Proteomes" id="UP000515804"/>
    </source>
</evidence>
<dbReference type="RefSeq" id="WP_187552751.1">
    <property type="nucleotide sequence ID" value="NZ_BMZL01000001.1"/>
</dbReference>
<proteinExistence type="predicted"/>
<keyword evidence="3" id="KW-1185">Reference proteome</keyword>
<organism evidence="2 3">
    <name type="scientific">Thermomonas carbonis</name>
    <dbReference type="NCBI Taxonomy" id="1463158"/>
    <lineage>
        <taxon>Bacteria</taxon>
        <taxon>Pseudomonadati</taxon>
        <taxon>Pseudomonadota</taxon>
        <taxon>Gammaproteobacteria</taxon>
        <taxon>Lysobacterales</taxon>
        <taxon>Lysobacteraceae</taxon>
        <taxon>Thermomonas</taxon>
    </lineage>
</organism>
<feature type="signal peptide" evidence="1">
    <location>
        <begin position="1"/>
        <end position="21"/>
    </location>
</feature>
<sequence length="162" mass="17501">MKTITRLLAVACLALSFAACKKEEAPKAEVAAPLSAPTTEDATAWRAYVNDVATRNMDGINNSPFVYFLPGENSEGFGGLYERLLEKLEQDLGRGILEGNMLVFASPAQEKTTEMVETAFKTVPPGSMKGVKVIFIGTPILGERVRTAVEPAGVKYIFVEAK</sequence>
<evidence type="ECO:0000313" key="2">
    <source>
        <dbReference type="EMBL" id="QNN70235.1"/>
    </source>
</evidence>
<evidence type="ECO:0000256" key="1">
    <source>
        <dbReference type="SAM" id="SignalP"/>
    </source>
</evidence>
<reference evidence="2 3" key="1">
    <citation type="submission" date="2020-08" db="EMBL/GenBank/DDBJ databases">
        <title>Genome sequence of Thermomonas carbonis KCTC 42013T.</title>
        <authorList>
            <person name="Hyun D.-W."/>
            <person name="Bae J.-W."/>
        </authorList>
    </citation>
    <scope>NUCLEOTIDE SEQUENCE [LARGE SCALE GENOMIC DNA]</scope>
    <source>
        <strain evidence="2 3">KCTC 42013</strain>
    </source>
</reference>
<protein>
    <submittedName>
        <fullName evidence="2">Uncharacterized protein</fullName>
    </submittedName>
</protein>
<keyword evidence="1" id="KW-0732">Signal</keyword>
<dbReference type="PROSITE" id="PS51257">
    <property type="entry name" value="PROKAR_LIPOPROTEIN"/>
    <property type="match status" value="1"/>
</dbReference>
<gene>
    <name evidence="2" type="ORF">H9L16_00870</name>
</gene>
<dbReference type="KEGG" id="tcn:H9L16_00870"/>
<dbReference type="EMBL" id="CP060719">
    <property type="protein sequence ID" value="QNN70235.1"/>
    <property type="molecule type" value="Genomic_DNA"/>
</dbReference>